<feature type="compositionally biased region" description="Polar residues" evidence="1">
    <location>
        <begin position="1014"/>
        <end position="1030"/>
    </location>
</feature>
<sequence length="1049" mass="112316">MSRAGCIMTAGSCLMRPLVVLVMVALVVQNPGVSAKLRGLSLRQGALHLPPLDPELIRGILPPEEISAFSRHTILSRRHLLRQVALNGLPQFGVGPLDPLAVPDMPVNFTMDVVELAGNITNGMVRGLQDLQLLDIDIHLPGLSVAADLRLPLVTLDANYSLDGSFSGLFPLTGAGPLTLKLIDVDVKVIMQARLYYDRLHITRVDFTLAIANTTINLEGFLEESGFGEIAQQFLDGMSGDFLRNFIKAFREERLPSLVMQGNRFLKDFQWRSYLPTFVAIYLGFDDDSGSPYYKDYIPTITNNHLVDRVMRRLSHFLYGRRIGLPAQDIMATKKILFTWWVRTGIQLFKGHLFGAHNLRRVGDTLISRHKEYFTFTIEAVVFNLKAAYKAQLVVLNRPVKFTLWTFISHIKLRVQVQLDAEYMDIYLTGLDVLHIGFHNYLTALGGEAYSTERKTALLLHCVGAEAQRVYRTLPVQPGREDEDEFHAAERQLAEFYEPQVNVIAERFFFRQRRQESHEPTADYVAALRRLAVNCSFGQMTDAMIRDQVVEATVHPILRERFLQDKGLTLDRVLEIAEAFERSRREATAMAGPARPAADGAQKIDVKLAGLGPLELVANNLADKQINSDTTKRLLARMVARDARDAIAKQIREVDINSILADTINGDVYARDPGIVFPDPEPKANGTDFSSLLDSVLGADSGDDGGGLGSLLSVLFDDDDSSSSGSFNNTDDIDPETLASLGLDGVDGSNSSATDDDNPLAGLDAETLALFGLTGESGGSDTDATTPASAAAAGGSSGANDPLAGLDADTLALFGLTGESGGSDTDAATPAPGAAAPAAAGGSSSANDPLADLDEETLAMFGLTSAGMSDMLEDVGTGRNAAGEASVPAAGPASPSSSGAADPLADVDAETLALFGLSSEPGAEEESPSAPSAPTAAAAELQELLGGDGGTAGQNGLKLENENLDDDSSAGLDDNNSFFDSDSDSAGDPPSEDSESDSALFDADDNNSFFDSGPTATTAASTKQAGTTDTSLFDLDDNNSFFDTRRRRG</sequence>
<evidence type="ECO:0000256" key="1">
    <source>
        <dbReference type="SAM" id="MobiDB-lite"/>
    </source>
</evidence>
<feature type="chain" id="PRO_5025684831" evidence="2">
    <location>
        <begin position="36"/>
        <end position="1049"/>
    </location>
</feature>
<dbReference type="InterPro" id="IPR020234">
    <property type="entry name" value="Mite_allergen_group-7"/>
</dbReference>
<feature type="signal peptide" evidence="2">
    <location>
        <begin position="1"/>
        <end position="35"/>
    </location>
</feature>
<dbReference type="PANTHER" id="PTHR11008:SF29">
    <property type="entry name" value="IP17226P"/>
    <property type="match status" value="1"/>
</dbReference>
<proteinExistence type="predicted"/>
<keyword evidence="2" id="KW-0732">Signal</keyword>
<evidence type="ECO:0000256" key="2">
    <source>
        <dbReference type="SAM" id="SignalP"/>
    </source>
</evidence>
<dbReference type="SMART" id="SM00700">
    <property type="entry name" value="JHBP"/>
    <property type="match status" value="1"/>
</dbReference>
<accession>A0A6A4W0F1</accession>
<organism evidence="3 4">
    <name type="scientific">Amphibalanus amphitrite</name>
    <name type="common">Striped barnacle</name>
    <name type="synonym">Balanus amphitrite</name>
    <dbReference type="NCBI Taxonomy" id="1232801"/>
    <lineage>
        <taxon>Eukaryota</taxon>
        <taxon>Metazoa</taxon>
        <taxon>Ecdysozoa</taxon>
        <taxon>Arthropoda</taxon>
        <taxon>Crustacea</taxon>
        <taxon>Multicrustacea</taxon>
        <taxon>Cirripedia</taxon>
        <taxon>Thoracica</taxon>
        <taxon>Thoracicalcarea</taxon>
        <taxon>Balanomorpha</taxon>
        <taxon>Balanoidea</taxon>
        <taxon>Balanidae</taxon>
        <taxon>Amphibalaninae</taxon>
        <taxon>Amphibalanus</taxon>
    </lineage>
</organism>
<feature type="compositionally biased region" description="Low complexity" evidence="1">
    <location>
        <begin position="881"/>
        <end position="901"/>
    </location>
</feature>
<feature type="compositionally biased region" description="Low complexity" evidence="1">
    <location>
        <begin position="928"/>
        <end position="945"/>
    </location>
</feature>
<feature type="compositionally biased region" description="Low complexity" evidence="1">
    <location>
        <begin position="997"/>
        <end position="1012"/>
    </location>
</feature>
<reference evidence="3 4" key="1">
    <citation type="submission" date="2019-07" db="EMBL/GenBank/DDBJ databases">
        <title>Draft genome assembly of a fouling barnacle, Amphibalanus amphitrite (Darwin, 1854): The first reference genome for Thecostraca.</title>
        <authorList>
            <person name="Kim W."/>
        </authorList>
    </citation>
    <scope>NUCLEOTIDE SEQUENCE [LARGE SCALE GENOMIC DNA]</scope>
    <source>
        <strain evidence="3">SNU_AA5</strain>
        <tissue evidence="3">Soma without cirri and trophi</tissue>
    </source>
</reference>
<dbReference type="InterPro" id="IPR010562">
    <property type="entry name" value="Haemolymph_juvenile_hormone-bd"/>
</dbReference>
<keyword evidence="4" id="KW-1185">Reference proteome</keyword>
<feature type="compositionally biased region" description="Acidic residues" evidence="1">
    <location>
        <begin position="981"/>
        <end position="996"/>
    </location>
</feature>
<feature type="compositionally biased region" description="Low complexity" evidence="1">
    <location>
        <begin position="827"/>
        <end position="846"/>
    </location>
</feature>
<dbReference type="OrthoDB" id="6380971at2759"/>
<dbReference type="Pfam" id="PF06585">
    <property type="entry name" value="JHBP"/>
    <property type="match status" value="1"/>
</dbReference>
<dbReference type="EMBL" id="VIIS01001241">
    <property type="protein sequence ID" value="KAF0300686.1"/>
    <property type="molecule type" value="Genomic_DNA"/>
</dbReference>
<feature type="region of interest" description="Disordered" evidence="1">
    <location>
        <begin position="723"/>
        <end position="760"/>
    </location>
</feature>
<comment type="caution">
    <text evidence="3">The sequence shown here is derived from an EMBL/GenBank/DDBJ whole genome shotgun (WGS) entry which is preliminary data.</text>
</comment>
<gene>
    <name evidence="3" type="ORF">FJT64_026834</name>
</gene>
<dbReference type="PANTHER" id="PTHR11008">
    <property type="entry name" value="PROTEIN TAKEOUT-LIKE PROTEIN"/>
    <property type="match status" value="1"/>
</dbReference>
<feature type="region of interest" description="Disordered" evidence="1">
    <location>
        <begin position="874"/>
        <end position="1049"/>
    </location>
</feature>
<protein>
    <submittedName>
        <fullName evidence="3">Uncharacterized protein</fullName>
    </submittedName>
</protein>
<feature type="compositionally biased region" description="Low complexity" evidence="1">
    <location>
        <begin position="779"/>
        <end position="794"/>
    </location>
</feature>
<feature type="compositionally biased region" description="Low complexity" evidence="1">
    <location>
        <begin position="971"/>
        <end position="980"/>
    </location>
</feature>
<dbReference type="GO" id="GO:0005615">
    <property type="term" value="C:extracellular space"/>
    <property type="evidence" value="ECO:0007669"/>
    <property type="project" value="TreeGrafter"/>
</dbReference>
<dbReference type="InterPro" id="IPR038606">
    <property type="entry name" value="To_sf"/>
</dbReference>
<dbReference type="Gene3D" id="3.15.10.30">
    <property type="entry name" value="Haemolymph juvenile hormone binding protein"/>
    <property type="match status" value="1"/>
</dbReference>
<dbReference type="Pfam" id="PF16984">
    <property type="entry name" value="Grp7_allergen"/>
    <property type="match status" value="1"/>
</dbReference>
<name>A0A6A4W0F1_AMPAM</name>
<evidence type="ECO:0000313" key="3">
    <source>
        <dbReference type="EMBL" id="KAF0300686.1"/>
    </source>
</evidence>
<dbReference type="AlphaFoldDB" id="A0A6A4W0F1"/>
<feature type="region of interest" description="Disordered" evidence="1">
    <location>
        <begin position="822"/>
        <end position="850"/>
    </location>
</feature>
<dbReference type="Proteomes" id="UP000440578">
    <property type="component" value="Unassembled WGS sequence"/>
</dbReference>
<evidence type="ECO:0000313" key="4">
    <source>
        <dbReference type="Proteomes" id="UP000440578"/>
    </source>
</evidence>
<feature type="region of interest" description="Disordered" evidence="1">
    <location>
        <begin position="773"/>
        <end position="798"/>
    </location>
</feature>